<evidence type="ECO:0000313" key="1">
    <source>
        <dbReference type="EMBL" id="KXI30417.1"/>
    </source>
</evidence>
<keyword evidence="2" id="KW-1185">Reference proteome</keyword>
<gene>
    <name evidence="1" type="ORF">AX660_10650</name>
</gene>
<dbReference type="Proteomes" id="UP000070299">
    <property type="component" value="Unassembled WGS sequence"/>
</dbReference>
<organism evidence="1 2">
    <name type="scientific">Paraglaciecola hydrolytica</name>
    <dbReference type="NCBI Taxonomy" id="1799789"/>
    <lineage>
        <taxon>Bacteria</taxon>
        <taxon>Pseudomonadati</taxon>
        <taxon>Pseudomonadota</taxon>
        <taxon>Gammaproteobacteria</taxon>
        <taxon>Alteromonadales</taxon>
        <taxon>Alteromonadaceae</taxon>
        <taxon>Paraglaciecola</taxon>
    </lineage>
</organism>
<protein>
    <submittedName>
        <fullName evidence="1">Uncharacterized protein</fullName>
    </submittedName>
</protein>
<comment type="caution">
    <text evidence="1">The sequence shown here is derived from an EMBL/GenBank/DDBJ whole genome shotgun (WGS) entry which is preliminary data.</text>
</comment>
<sequence>MGVLFADPYLLILPESGLFLVTLFLAVEERVTGSHGCETKTSWMTVSNANAQSAQRIVSMTAGHALSRSDAFLSTHCSPNAAD</sequence>
<dbReference type="AlphaFoldDB" id="A0A136A5B6"/>
<accession>A0A136A5B6</accession>
<reference evidence="2" key="1">
    <citation type="submission" date="2016-02" db="EMBL/GenBank/DDBJ databases">
        <authorList>
            <person name="Schultz-Johansen M."/>
            <person name="Glaring M.A."/>
            <person name="Bech P.K."/>
            <person name="Stougaard P."/>
        </authorList>
    </citation>
    <scope>NUCLEOTIDE SEQUENCE [LARGE SCALE GENOMIC DNA]</scope>
    <source>
        <strain evidence="2">S66</strain>
    </source>
</reference>
<dbReference type="EMBL" id="LSNE01000003">
    <property type="protein sequence ID" value="KXI30417.1"/>
    <property type="molecule type" value="Genomic_DNA"/>
</dbReference>
<proteinExistence type="predicted"/>
<name>A0A136A5B6_9ALTE</name>
<evidence type="ECO:0000313" key="2">
    <source>
        <dbReference type="Proteomes" id="UP000070299"/>
    </source>
</evidence>